<gene>
    <name evidence="2" type="ORF">AVDCRST_MAG67-3155</name>
</gene>
<proteinExistence type="predicted"/>
<feature type="compositionally biased region" description="Basic residues" evidence="1">
    <location>
        <begin position="1"/>
        <end position="17"/>
    </location>
</feature>
<organism evidence="2">
    <name type="scientific">uncultured Solirubrobacteraceae bacterium</name>
    <dbReference type="NCBI Taxonomy" id="1162706"/>
    <lineage>
        <taxon>Bacteria</taxon>
        <taxon>Bacillati</taxon>
        <taxon>Actinomycetota</taxon>
        <taxon>Thermoleophilia</taxon>
        <taxon>Solirubrobacterales</taxon>
        <taxon>Solirubrobacteraceae</taxon>
        <taxon>environmental samples</taxon>
    </lineage>
</organism>
<feature type="region of interest" description="Disordered" evidence="1">
    <location>
        <begin position="45"/>
        <end position="65"/>
    </location>
</feature>
<reference evidence="2" key="1">
    <citation type="submission" date="2020-02" db="EMBL/GenBank/DDBJ databases">
        <authorList>
            <person name="Meier V. D."/>
        </authorList>
    </citation>
    <scope>NUCLEOTIDE SEQUENCE</scope>
    <source>
        <strain evidence="2">AVDCRST_MAG67</strain>
    </source>
</reference>
<dbReference type="EMBL" id="CADCVQ010000134">
    <property type="protein sequence ID" value="CAA9517577.1"/>
    <property type="molecule type" value="Genomic_DNA"/>
</dbReference>
<dbReference type="AlphaFoldDB" id="A0A6J4TAD3"/>
<feature type="non-terminal residue" evidence="2">
    <location>
        <position position="65"/>
    </location>
</feature>
<protein>
    <submittedName>
        <fullName evidence="2">Uncharacterized protein</fullName>
    </submittedName>
</protein>
<evidence type="ECO:0000256" key="1">
    <source>
        <dbReference type="SAM" id="MobiDB-lite"/>
    </source>
</evidence>
<evidence type="ECO:0000313" key="2">
    <source>
        <dbReference type="EMBL" id="CAA9517577.1"/>
    </source>
</evidence>
<sequence>WRHAFFPLSRRRARSGRSSRSSTVAWPTRSRSSTARARRFLSLTCGTVRSPRSSATRSGRRRSPL</sequence>
<accession>A0A6J4TAD3</accession>
<feature type="compositionally biased region" description="Low complexity" evidence="1">
    <location>
        <begin position="18"/>
        <end position="31"/>
    </location>
</feature>
<feature type="non-terminal residue" evidence="2">
    <location>
        <position position="1"/>
    </location>
</feature>
<feature type="region of interest" description="Disordered" evidence="1">
    <location>
        <begin position="1"/>
        <end position="31"/>
    </location>
</feature>
<name>A0A6J4TAD3_9ACTN</name>